<feature type="binding site" evidence="3">
    <location>
        <begin position="26"/>
        <end position="35"/>
    </location>
    <ligand>
        <name>substrate</name>
    </ligand>
</feature>
<keyword evidence="2 3" id="KW-0378">Hydrolase</keyword>
<dbReference type="Pfam" id="PF04996">
    <property type="entry name" value="AstB"/>
    <property type="match status" value="1"/>
</dbReference>
<dbReference type="EC" id="3.5.3.23" evidence="3 4"/>
<reference evidence="5 6" key="1">
    <citation type="submission" date="2014-03" db="EMBL/GenBank/DDBJ databases">
        <title>The draft genome sequence of Thalassospira mesophila JCM 18969.</title>
        <authorList>
            <person name="Lai Q."/>
            <person name="Shao Z."/>
        </authorList>
    </citation>
    <scope>NUCLEOTIDE SEQUENCE [LARGE SCALE GENOMIC DNA]</scope>
    <source>
        <strain evidence="5 6">JCM 18969</strain>
    </source>
</reference>
<dbReference type="RefSeq" id="WP_085585893.1">
    <property type="nucleotide sequence ID" value="NZ_JFKA01000014.1"/>
</dbReference>
<dbReference type="GO" id="GO:0009015">
    <property type="term" value="F:N-succinylarginine dihydrolase activity"/>
    <property type="evidence" value="ECO:0007669"/>
    <property type="project" value="UniProtKB-UniRule"/>
</dbReference>
<feature type="active site" evidence="3">
    <location>
        <position position="182"/>
    </location>
</feature>
<feature type="binding site" evidence="3">
    <location>
        <position position="118"/>
    </location>
    <ligand>
        <name>substrate</name>
    </ligand>
</feature>
<dbReference type="EMBL" id="JFKA01000014">
    <property type="protein sequence ID" value="OSQ35875.1"/>
    <property type="molecule type" value="Genomic_DNA"/>
</dbReference>
<comment type="caution">
    <text evidence="5">The sequence shown here is derived from an EMBL/GenBank/DDBJ whole genome shotgun (WGS) entry which is preliminary data.</text>
</comment>
<comment type="similarity">
    <text evidence="3">Belongs to the succinylarginine dihydrolase family.</text>
</comment>
<keyword evidence="6" id="KW-1185">Reference proteome</keyword>
<dbReference type="AlphaFoldDB" id="A0A1Y2KXF3"/>
<feature type="binding site" evidence="3">
    <location>
        <begin position="145"/>
        <end position="146"/>
    </location>
    <ligand>
        <name>substrate</name>
    </ligand>
</feature>
<comment type="pathway">
    <text evidence="3">Amino-acid degradation; L-arginine degradation via AST pathway; L-glutamate and succinate from L-arginine: step 2/5.</text>
</comment>
<feature type="active site" description="Nucleophile" evidence="3">
    <location>
        <position position="380"/>
    </location>
</feature>
<dbReference type="PANTHER" id="PTHR30420">
    <property type="entry name" value="N-SUCCINYLARGININE DIHYDROLASE"/>
    <property type="match status" value="1"/>
</dbReference>
<dbReference type="NCBIfam" id="NF009789">
    <property type="entry name" value="PRK13281.1"/>
    <property type="match status" value="1"/>
</dbReference>
<dbReference type="InterPro" id="IPR037031">
    <property type="entry name" value="AstB_sf"/>
</dbReference>
<protein>
    <recommendedName>
        <fullName evidence="3 4">N-succinylarginine dihydrolase</fullName>
        <ecNumber evidence="3 4">3.5.3.23</ecNumber>
    </recommendedName>
</protein>
<dbReference type="UniPathway" id="UPA00185">
    <property type="reaction ID" value="UER00280"/>
</dbReference>
<dbReference type="GO" id="GO:0019545">
    <property type="term" value="P:L-arginine catabolic process to succinate"/>
    <property type="evidence" value="ECO:0007669"/>
    <property type="project" value="UniProtKB-UniRule"/>
</dbReference>
<gene>
    <name evidence="3" type="primary">astB</name>
    <name evidence="5" type="ORF">TMES_19990</name>
</gene>
<keyword evidence="1 3" id="KW-0056">Arginine metabolism</keyword>
<name>A0A1Y2KXF3_9PROT</name>
<comment type="function">
    <text evidence="3">Catalyzes the hydrolysis of N(2)-succinylarginine into N(2)-succinylornithine, ammonia and CO(2).</text>
</comment>
<evidence type="ECO:0000256" key="1">
    <source>
        <dbReference type="ARBA" id="ARBA00022503"/>
    </source>
</evidence>
<accession>A0A1Y2KXF3</accession>
<comment type="catalytic activity">
    <reaction evidence="3">
        <text>N(2)-succinyl-L-arginine + 2 H2O + 2 H(+) = N(2)-succinyl-L-ornithine + 2 NH4(+) + CO2</text>
        <dbReference type="Rhea" id="RHEA:19533"/>
        <dbReference type="ChEBI" id="CHEBI:15377"/>
        <dbReference type="ChEBI" id="CHEBI:15378"/>
        <dbReference type="ChEBI" id="CHEBI:16526"/>
        <dbReference type="ChEBI" id="CHEBI:28938"/>
        <dbReference type="ChEBI" id="CHEBI:58241"/>
        <dbReference type="ChEBI" id="CHEBI:58514"/>
        <dbReference type="EC" id="3.5.3.23"/>
    </reaction>
</comment>
<evidence type="ECO:0000313" key="5">
    <source>
        <dbReference type="EMBL" id="OSQ35875.1"/>
    </source>
</evidence>
<feature type="binding site" evidence="3">
    <location>
        <position position="260"/>
    </location>
    <ligand>
        <name>substrate</name>
    </ligand>
</feature>
<feature type="active site" evidence="3">
    <location>
        <position position="258"/>
    </location>
</feature>
<feature type="binding site" evidence="3">
    <location>
        <position position="222"/>
    </location>
    <ligand>
        <name>substrate</name>
    </ligand>
</feature>
<dbReference type="Gene3D" id="3.75.10.20">
    <property type="entry name" value="Succinylarginine dihydrolase"/>
    <property type="match status" value="1"/>
</dbReference>
<proteinExistence type="inferred from homology"/>
<evidence type="ECO:0000313" key="6">
    <source>
        <dbReference type="Proteomes" id="UP000193391"/>
    </source>
</evidence>
<evidence type="ECO:0000256" key="4">
    <source>
        <dbReference type="NCBIfam" id="TIGR03241"/>
    </source>
</evidence>
<evidence type="ECO:0000256" key="3">
    <source>
        <dbReference type="HAMAP-Rule" id="MF_01172"/>
    </source>
</evidence>
<dbReference type="SUPFAM" id="SSF55909">
    <property type="entry name" value="Pentein"/>
    <property type="match status" value="1"/>
</dbReference>
<organism evidence="5 6">
    <name type="scientific">Thalassospira mesophila</name>
    <dbReference type="NCBI Taxonomy" id="1293891"/>
    <lineage>
        <taxon>Bacteria</taxon>
        <taxon>Pseudomonadati</taxon>
        <taxon>Pseudomonadota</taxon>
        <taxon>Alphaproteobacteria</taxon>
        <taxon>Rhodospirillales</taxon>
        <taxon>Thalassospiraceae</taxon>
        <taxon>Thalassospira</taxon>
    </lineage>
</organism>
<sequence>MTRDFAFSSSVEANFDGLVGPTHNYAGLSFGNVASTSNATAISNPKSAALQGLTKMKALHDMGFVQGVLPPHERPHIKTLRDVFGFTGTDGEILAKAWQANPNFVLASSSASPMWTANAATVSPSGDTADGKVHFTPANLCAMFHRSIEHDVTGRALAATFPDTHHFTHHPALPSVAHLGDEGAANHTRFCDDYGNAGVEFFVFGRYAFQGGHTQPGRYPARQTYEAGSAIARHHRLSDNRVVHAQQNPHLIDAGVFHNDVISVGNANTLFHYQDAFVDTPAVLNELHHKLTGIADFTSIEVPRDRVPLDDVIKSYLFNSQLLRLPENGDMMLVLPTEAEETISVRDYVYDLIGKGNTPIKQVKFFDLRQSMQNGGGPACLRLRVALTKAELAATNPKTLLDNDGFTRLTNWVNRHYRDHLTANDFRDPQLLIEVRTALDKLTQLLNLGPIYDFQRD</sequence>
<dbReference type="HAMAP" id="MF_01172">
    <property type="entry name" value="AstB"/>
    <property type="match status" value="1"/>
</dbReference>
<dbReference type="InterPro" id="IPR007079">
    <property type="entry name" value="SuccinylArg_d-Hdrlase_AstB"/>
</dbReference>
<feature type="binding site" evidence="3">
    <location>
        <position position="374"/>
    </location>
    <ligand>
        <name>substrate</name>
    </ligand>
</feature>
<comment type="subunit">
    <text evidence="3">Homodimer.</text>
</comment>
<dbReference type="OrthoDB" id="248552at2"/>
<dbReference type="STRING" id="1293891.TMES_19990"/>
<dbReference type="GO" id="GO:0019544">
    <property type="term" value="P:L-arginine catabolic process to L-glutamate"/>
    <property type="evidence" value="ECO:0007669"/>
    <property type="project" value="UniProtKB-UniRule"/>
</dbReference>
<dbReference type="NCBIfam" id="TIGR03241">
    <property type="entry name" value="arg_catab_astB"/>
    <property type="match status" value="1"/>
</dbReference>
<evidence type="ECO:0000256" key="2">
    <source>
        <dbReference type="ARBA" id="ARBA00022801"/>
    </source>
</evidence>
<dbReference type="Proteomes" id="UP000193391">
    <property type="component" value="Unassembled WGS sequence"/>
</dbReference>
<dbReference type="PANTHER" id="PTHR30420:SF2">
    <property type="entry name" value="N-SUCCINYLARGININE DIHYDROLASE"/>
    <property type="match status" value="1"/>
</dbReference>